<dbReference type="Proteomes" id="UP000054928">
    <property type="component" value="Unassembled WGS sequence"/>
</dbReference>
<sequence>MKATVVVFLNGAMAETTSTFSFWYYEFYFVQRRTMLGSRHDHLRHRQCKQWKYSDEDAFKAASLCRDNLICFLTFTLESVTTSREQISVMTCAITTPVFHTDPFYCSHCIVFVCQIGYCF</sequence>
<dbReference type="RefSeq" id="XP_024577059.1">
    <property type="nucleotide sequence ID" value="XM_024726376.2"/>
</dbReference>
<accession>A0A0P1AI45</accession>
<dbReference type="EMBL" id="CCYD01000523">
    <property type="protein sequence ID" value="CEG40690.1"/>
    <property type="molecule type" value="Genomic_DNA"/>
</dbReference>
<proteinExistence type="predicted"/>
<evidence type="ECO:0000313" key="1">
    <source>
        <dbReference type="EMBL" id="CEG40690.1"/>
    </source>
</evidence>
<organism evidence="1 2">
    <name type="scientific">Plasmopara halstedii</name>
    <name type="common">Downy mildew of sunflower</name>
    <dbReference type="NCBI Taxonomy" id="4781"/>
    <lineage>
        <taxon>Eukaryota</taxon>
        <taxon>Sar</taxon>
        <taxon>Stramenopiles</taxon>
        <taxon>Oomycota</taxon>
        <taxon>Peronosporomycetes</taxon>
        <taxon>Peronosporales</taxon>
        <taxon>Peronosporaceae</taxon>
        <taxon>Plasmopara</taxon>
    </lineage>
</organism>
<keyword evidence="2" id="KW-1185">Reference proteome</keyword>
<dbReference type="AlphaFoldDB" id="A0A0P1AI45"/>
<reference evidence="2" key="1">
    <citation type="submission" date="2014-09" db="EMBL/GenBank/DDBJ databases">
        <authorList>
            <person name="Sharma Rahul"/>
            <person name="Thines Marco"/>
        </authorList>
    </citation>
    <scope>NUCLEOTIDE SEQUENCE [LARGE SCALE GENOMIC DNA]</scope>
</reference>
<dbReference type="GeneID" id="36410494"/>
<evidence type="ECO:0000313" key="2">
    <source>
        <dbReference type="Proteomes" id="UP000054928"/>
    </source>
</evidence>
<name>A0A0P1AI45_PLAHL</name>
<protein>
    <submittedName>
        <fullName evidence="1">Uncharacterized protein</fullName>
    </submittedName>
</protein>